<reference evidence="10 11" key="1">
    <citation type="submission" date="2018-11" db="EMBL/GenBank/DDBJ databases">
        <title>Novel bacteria species description.</title>
        <authorList>
            <person name="Han J.-H."/>
        </authorList>
    </citation>
    <scope>NUCLEOTIDE SEQUENCE [LARGE SCALE GENOMIC DNA]</scope>
    <source>
        <strain evidence="10 11">KCTC23259</strain>
    </source>
</reference>
<evidence type="ECO:0000256" key="4">
    <source>
        <dbReference type="ARBA" id="ARBA00022960"/>
    </source>
</evidence>
<comment type="pathway">
    <text evidence="1 7">Cell wall biogenesis; peptidoglycan biosynthesis.</text>
</comment>
<evidence type="ECO:0000313" key="11">
    <source>
        <dbReference type="Proteomes" id="UP001204144"/>
    </source>
</evidence>
<evidence type="ECO:0000256" key="6">
    <source>
        <dbReference type="ARBA" id="ARBA00023316"/>
    </source>
</evidence>
<proteinExistence type="inferred from homology"/>
<dbReference type="EMBL" id="RJUF01000174">
    <property type="protein sequence ID" value="MCP9764608.1"/>
    <property type="molecule type" value="Genomic_DNA"/>
</dbReference>
<dbReference type="SUPFAM" id="SSF141523">
    <property type="entry name" value="L,D-transpeptidase catalytic domain-like"/>
    <property type="match status" value="1"/>
</dbReference>
<dbReference type="RefSeq" id="WP_255038300.1">
    <property type="nucleotide sequence ID" value="NZ_RJUF01000174.1"/>
</dbReference>
<dbReference type="GO" id="GO:0004180">
    <property type="term" value="F:carboxypeptidase activity"/>
    <property type="evidence" value="ECO:0007669"/>
    <property type="project" value="UniProtKB-ARBA"/>
</dbReference>
<feature type="domain" description="L,D-TPase catalytic" evidence="9">
    <location>
        <begin position="58"/>
        <end position="190"/>
    </location>
</feature>
<evidence type="ECO:0000313" key="10">
    <source>
        <dbReference type="EMBL" id="MCP9764608.1"/>
    </source>
</evidence>
<keyword evidence="3" id="KW-0808">Transferase</keyword>
<dbReference type="CDD" id="cd16913">
    <property type="entry name" value="YkuD_like"/>
    <property type="match status" value="1"/>
</dbReference>
<dbReference type="Pfam" id="PF03734">
    <property type="entry name" value="YkuD"/>
    <property type="match status" value="1"/>
</dbReference>
<dbReference type="GO" id="GO:0071555">
    <property type="term" value="P:cell wall organization"/>
    <property type="evidence" value="ECO:0007669"/>
    <property type="project" value="UniProtKB-UniRule"/>
</dbReference>
<dbReference type="PANTHER" id="PTHR36699:SF1">
    <property type="entry name" value="L,D-TRANSPEPTIDASE YAFK-RELATED"/>
    <property type="match status" value="1"/>
</dbReference>
<keyword evidence="11" id="KW-1185">Reference proteome</keyword>
<feature type="active site" description="Nucleophile" evidence="7">
    <location>
        <position position="159"/>
    </location>
</feature>
<evidence type="ECO:0000256" key="7">
    <source>
        <dbReference type="PROSITE-ProRule" id="PRU01373"/>
    </source>
</evidence>
<dbReference type="Proteomes" id="UP001204144">
    <property type="component" value="Unassembled WGS sequence"/>
</dbReference>
<keyword evidence="5 7" id="KW-0573">Peptidoglycan synthesis</keyword>
<feature type="chain" id="PRO_5042035007" description="L,D-TPase catalytic domain-containing protein" evidence="8">
    <location>
        <begin position="19"/>
        <end position="241"/>
    </location>
</feature>
<evidence type="ECO:0000259" key="9">
    <source>
        <dbReference type="PROSITE" id="PS52029"/>
    </source>
</evidence>
<comment type="caution">
    <text evidence="10">The sequence shown here is derived from an EMBL/GenBank/DDBJ whole genome shotgun (WGS) entry which is preliminary data.</text>
</comment>
<evidence type="ECO:0000256" key="8">
    <source>
        <dbReference type="SAM" id="SignalP"/>
    </source>
</evidence>
<dbReference type="PROSITE" id="PS52029">
    <property type="entry name" value="LD_TPASE"/>
    <property type="match status" value="1"/>
</dbReference>
<evidence type="ECO:0000256" key="5">
    <source>
        <dbReference type="ARBA" id="ARBA00022984"/>
    </source>
</evidence>
<evidence type="ECO:0000256" key="2">
    <source>
        <dbReference type="ARBA" id="ARBA00005992"/>
    </source>
</evidence>
<protein>
    <recommendedName>
        <fullName evidence="9">L,D-TPase catalytic domain-containing protein</fullName>
    </recommendedName>
</protein>
<dbReference type="PANTHER" id="PTHR36699">
    <property type="entry name" value="LD-TRANSPEPTIDASE"/>
    <property type="match status" value="1"/>
</dbReference>
<organism evidence="10 11">
    <name type="scientific">Lacihabitans soyangensis</name>
    <dbReference type="NCBI Taxonomy" id="869394"/>
    <lineage>
        <taxon>Bacteria</taxon>
        <taxon>Pseudomonadati</taxon>
        <taxon>Bacteroidota</taxon>
        <taxon>Cytophagia</taxon>
        <taxon>Cytophagales</taxon>
        <taxon>Leadbetterellaceae</taxon>
        <taxon>Lacihabitans</taxon>
    </lineage>
</organism>
<keyword evidence="8" id="KW-0732">Signal</keyword>
<keyword evidence="6 7" id="KW-0961">Cell wall biogenesis/degradation</keyword>
<keyword evidence="4 7" id="KW-0133">Cell shape</keyword>
<evidence type="ECO:0000256" key="1">
    <source>
        <dbReference type="ARBA" id="ARBA00004752"/>
    </source>
</evidence>
<feature type="signal peptide" evidence="8">
    <location>
        <begin position="1"/>
        <end position="18"/>
    </location>
</feature>
<dbReference type="GO" id="GO:0009252">
    <property type="term" value="P:peptidoglycan biosynthetic process"/>
    <property type="evidence" value="ECO:0007669"/>
    <property type="project" value="UniProtKB-KW"/>
</dbReference>
<dbReference type="InterPro" id="IPR005490">
    <property type="entry name" value="LD_TPept_cat_dom"/>
</dbReference>
<name>A0AAE3H471_9BACT</name>
<accession>A0AAE3H471</accession>
<gene>
    <name evidence="10" type="ORF">EGI31_16835</name>
</gene>
<dbReference type="GO" id="GO:0016740">
    <property type="term" value="F:transferase activity"/>
    <property type="evidence" value="ECO:0007669"/>
    <property type="project" value="UniProtKB-KW"/>
</dbReference>
<evidence type="ECO:0000256" key="3">
    <source>
        <dbReference type="ARBA" id="ARBA00022679"/>
    </source>
</evidence>
<dbReference type="AlphaFoldDB" id="A0AAE3H471"/>
<dbReference type="InterPro" id="IPR038063">
    <property type="entry name" value="Transpep_catalytic_dom"/>
</dbReference>
<comment type="similarity">
    <text evidence="2">Belongs to the YkuD family.</text>
</comment>
<feature type="active site" description="Proton donor/acceptor" evidence="7">
    <location>
        <position position="151"/>
    </location>
</feature>
<sequence length="241" mass="27996">MKILFLSYIFLFTMMAKAQTFKQKQMTYERVNDAFATKWPDLEKLIKSKGFDPQSFRIFIRVFKEEMKTEIWISASKMESFSLLKTYEVAKSSGILGPKRAEGDLQVPEGFYYIERFNPVSTYHLSLGINYPNASDKILGKEKPGNDIFIHGSDVTVGCVPLTDDKIKEVYALAVQARNSGQKKIEVHIFPFEMTEKKLDSKKLNDNYKFWKSIQPGYLYFEQNKILPKVIINKDGKYLFK</sequence>
<dbReference type="GO" id="GO:0008360">
    <property type="term" value="P:regulation of cell shape"/>
    <property type="evidence" value="ECO:0007669"/>
    <property type="project" value="UniProtKB-UniRule"/>
</dbReference>